<sequence length="48" mass="5386">MRGDESRRQMVSDADPLLVDIAVSRRCTAMAGWMGRLGRRRIVLLGGR</sequence>
<gene>
    <name evidence="1" type="ORF">JOL79_23880</name>
</gene>
<protein>
    <submittedName>
        <fullName evidence="1">Uncharacterized protein</fullName>
    </submittedName>
</protein>
<name>A0A940WTJ5_9ACTN</name>
<keyword evidence="2" id="KW-1185">Reference proteome</keyword>
<evidence type="ECO:0000313" key="2">
    <source>
        <dbReference type="Proteomes" id="UP000674234"/>
    </source>
</evidence>
<dbReference type="AlphaFoldDB" id="A0A940WTJ5"/>
<evidence type="ECO:0000313" key="1">
    <source>
        <dbReference type="EMBL" id="MBP2706851.1"/>
    </source>
</evidence>
<dbReference type="Proteomes" id="UP000674234">
    <property type="component" value="Unassembled WGS sequence"/>
</dbReference>
<dbReference type="RefSeq" id="WP_210158129.1">
    <property type="nucleotide sequence ID" value="NZ_JAFCNB010000014.1"/>
</dbReference>
<comment type="caution">
    <text evidence="1">The sequence shown here is derived from an EMBL/GenBank/DDBJ whole genome shotgun (WGS) entry which is preliminary data.</text>
</comment>
<proteinExistence type="predicted"/>
<organism evidence="1 2">
    <name type="scientific">Microbispora oryzae</name>
    <dbReference type="NCBI Taxonomy" id="2806554"/>
    <lineage>
        <taxon>Bacteria</taxon>
        <taxon>Bacillati</taxon>
        <taxon>Actinomycetota</taxon>
        <taxon>Actinomycetes</taxon>
        <taxon>Streptosporangiales</taxon>
        <taxon>Streptosporangiaceae</taxon>
        <taxon>Microbispora</taxon>
    </lineage>
</organism>
<dbReference type="EMBL" id="JAFCNB010000014">
    <property type="protein sequence ID" value="MBP2706851.1"/>
    <property type="molecule type" value="Genomic_DNA"/>
</dbReference>
<accession>A0A940WTJ5</accession>
<reference evidence="1" key="1">
    <citation type="submission" date="2021-02" db="EMBL/GenBank/DDBJ databases">
        <title>Draft genome sequence of Microbispora sp. RL4-1S isolated from rice leaves in Thailand.</title>
        <authorList>
            <person name="Muangham S."/>
            <person name="Duangmal K."/>
        </authorList>
    </citation>
    <scope>NUCLEOTIDE SEQUENCE</scope>
    <source>
        <strain evidence="1">RL4-1S</strain>
    </source>
</reference>